<keyword evidence="2" id="KW-1185">Reference proteome</keyword>
<accession>A0A2S5TGV7</accession>
<evidence type="ECO:0000313" key="2">
    <source>
        <dbReference type="Proteomes" id="UP000238220"/>
    </source>
</evidence>
<evidence type="ECO:0000313" key="1">
    <source>
        <dbReference type="EMBL" id="PPE74216.1"/>
    </source>
</evidence>
<gene>
    <name evidence="1" type="ORF">C3942_09300</name>
</gene>
<organism evidence="1 2">
    <name type="scientific">Solimonas fluminis</name>
    <dbReference type="NCBI Taxonomy" id="2086571"/>
    <lineage>
        <taxon>Bacteria</taxon>
        <taxon>Pseudomonadati</taxon>
        <taxon>Pseudomonadota</taxon>
        <taxon>Gammaproteobacteria</taxon>
        <taxon>Nevskiales</taxon>
        <taxon>Nevskiaceae</taxon>
        <taxon>Solimonas</taxon>
    </lineage>
</organism>
<protein>
    <submittedName>
        <fullName evidence="1">Uncharacterized protein</fullName>
    </submittedName>
</protein>
<dbReference type="AlphaFoldDB" id="A0A2S5TGV7"/>
<dbReference type="RefSeq" id="WP_104230104.1">
    <property type="nucleotide sequence ID" value="NZ_PSNW01000004.1"/>
</dbReference>
<comment type="caution">
    <text evidence="1">The sequence shown here is derived from an EMBL/GenBank/DDBJ whole genome shotgun (WGS) entry which is preliminary data.</text>
</comment>
<dbReference type="Proteomes" id="UP000238220">
    <property type="component" value="Unassembled WGS sequence"/>
</dbReference>
<proteinExistence type="predicted"/>
<reference evidence="1 2" key="1">
    <citation type="submission" date="2018-02" db="EMBL/GenBank/DDBJ databases">
        <title>Genome sequencing of Solimonas sp. HR-BB.</title>
        <authorList>
            <person name="Lee Y."/>
            <person name="Jeon C.O."/>
        </authorList>
    </citation>
    <scope>NUCLEOTIDE SEQUENCE [LARGE SCALE GENOMIC DNA]</scope>
    <source>
        <strain evidence="1 2">HR-BB</strain>
    </source>
</reference>
<name>A0A2S5TGV7_9GAMM</name>
<dbReference type="EMBL" id="PSNW01000004">
    <property type="protein sequence ID" value="PPE74216.1"/>
    <property type="molecule type" value="Genomic_DNA"/>
</dbReference>
<dbReference type="OrthoDB" id="9003973at2"/>
<sequence>MSTDLRSVPGTVLRLRCQACGAVFPHFQFSGERETASGGLFSASSGKTDEVFVFEATPEEWKDLDRAGAALAEQRIARETSRDDLRVIRLLRIESALSAGREMSLAQFKAAYRPPVMLYSCACCEAGEARAIESLT</sequence>